<dbReference type="GO" id="GO:0022857">
    <property type="term" value="F:transmembrane transporter activity"/>
    <property type="evidence" value="ECO:0007669"/>
    <property type="project" value="UniProtKB-UniRule"/>
</dbReference>
<accession>A0A921NR69</accession>
<dbReference type="InterPro" id="IPR007387">
    <property type="entry name" value="TRAP_DctQ"/>
</dbReference>
<dbReference type="GO" id="GO:0005886">
    <property type="term" value="C:plasma membrane"/>
    <property type="evidence" value="ECO:0007669"/>
    <property type="project" value="UniProtKB-SubCell"/>
</dbReference>
<dbReference type="Proteomes" id="UP000698242">
    <property type="component" value="Unassembled WGS sequence"/>
</dbReference>
<feature type="transmembrane region" description="Helical" evidence="9">
    <location>
        <begin position="35"/>
        <end position="58"/>
    </location>
</feature>
<evidence type="ECO:0000256" key="4">
    <source>
        <dbReference type="ARBA" id="ARBA00022519"/>
    </source>
</evidence>
<comment type="subunit">
    <text evidence="9">The complex comprises the extracytoplasmic solute receptor protein and the two transmembrane proteins.</text>
</comment>
<comment type="function">
    <text evidence="9">Part of the tripartite ATP-independent periplasmic (TRAP) transport system.</text>
</comment>
<dbReference type="PANTHER" id="PTHR35011">
    <property type="entry name" value="2,3-DIKETO-L-GULONATE TRAP TRANSPORTER SMALL PERMEASE PROTEIN YIAM"/>
    <property type="match status" value="1"/>
</dbReference>
<comment type="subcellular location">
    <subcellularLocation>
        <location evidence="1 9">Cell inner membrane</location>
        <topology evidence="1 9">Multi-pass membrane protein</topology>
    </subcellularLocation>
</comment>
<evidence type="ECO:0000256" key="6">
    <source>
        <dbReference type="ARBA" id="ARBA00022989"/>
    </source>
</evidence>
<keyword evidence="2 9" id="KW-0813">Transport</keyword>
<name>A0A921NR69_9RHOB</name>
<evidence type="ECO:0000313" key="11">
    <source>
        <dbReference type="EMBL" id="KAF0674674.1"/>
    </source>
</evidence>
<keyword evidence="12" id="KW-1185">Reference proteome</keyword>
<protein>
    <recommendedName>
        <fullName evidence="9">TRAP transporter small permease protein</fullName>
    </recommendedName>
</protein>
<evidence type="ECO:0000256" key="8">
    <source>
        <dbReference type="ARBA" id="ARBA00038436"/>
    </source>
</evidence>
<gene>
    <name evidence="11" type="ORF">PMES_03056</name>
</gene>
<evidence type="ECO:0000259" key="10">
    <source>
        <dbReference type="Pfam" id="PF04290"/>
    </source>
</evidence>
<keyword evidence="7 9" id="KW-0472">Membrane</keyword>
<evidence type="ECO:0000256" key="3">
    <source>
        <dbReference type="ARBA" id="ARBA00022475"/>
    </source>
</evidence>
<evidence type="ECO:0000256" key="1">
    <source>
        <dbReference type="ARBA" id="ARBA00004429"/>
    </source>
</evidence>
<sequence>MSAQNAPAGVHGQDVPSVSTGRKVLAATATLMGRLLEWITVGLMIMLTAIVILAVLARLMGESFSWYDEVAAIVLAWITYYGAALAALNRRHIGFDTVLLALPPKLRLAALLLGEALVLTFFVLMARAGFQVLDVLAGDRLVSLTWVPVQLTQSVIPVGAILFIAGQLLSLPGYWRMTARGISLEHAEIEEEVETEMTRNEGRT</sequence>
<keyword evidence="4 9" id="KW-0997">Cell inner membrane</keyword>
<comment type="caution">
    <text evidence="11">The sequence shown here is derived from an EMBL/GenBank/DDBJ whole genome shotgun (WGS) entry which is preliminary data.</text>
</comment>
<keyword evidence="6 9" id="KW-1133">Transmembrane helix</keyword>
<dbReference type="RefSeq" id="WP_236549829.1">
    <property type="nucleotide sequence ID" value="NZ_APKE01000036.1"/>
</dbReference>
<comment type="similarity">
    <text evidence="8 9">Belongs to the TRAP transporter small permease family.</text>
</comment>
<keyword evidence="3" id="KW-1003">Cell membrane</keyword>
<evidence type="ECO:0000256" key="7">
    <source>
        <dbReference type="ARBA" id="ARBA00023136"/>
    </source>
</evidence>
<dbReference type="EMBL" id="APKE01000036">
    <property type="protein sequence ID" value="KAF0674674.1"/>
    <property type="molecule type" value="Genomic_DNA"/>
</dbReference>
<dbReference type="GO" id="GO:0015740">
    <property type="term" value="P:C4-dicarboxylate transport"/>
    <property type="evidence" value="ECO:0007669"/>
    <property type="project" value="TreeGrafter"/>
</dbReference>
<keyword evidence="5 9" id="KW-0812">Transmembrane</keyword>
<evidence type="ECO:0000256" key="2">
    <source>
        <dbReference type="ARBA" id="ARBA00022448"/>
    </source>
</evidence>
<evidence type="ECO:0000256" key="9">
    <source>
        <dbReference type="RuleBase" id="RU369079"/>
    </source>
</evidence>
<dbReference type="AlphaFoldDB" id="A0A921NR69"/>
<evidence type="ECO:0000256" key="5">
    <source>
        <dbReference type="ARBA" id="ARBA00022692"/>
    </source>
</evidence>
<feature type="transmembrane region" description="Helical" evidence="9">
    <location>
        <begin position="70"/>
        <end position="88"/>
    </location>
</feature>
<dbReference type="InterPro" id="IPR055348">
    <property type="entry name" value="DctQ"/>
</dbReference>
<feature type="transmembrane region" description="Helical" evidence="9">
    <location>
        <begin position="108"/>
        <end position="130"/>
    </location>
</feature>
<dbReference type="PANTHER" id="PTHR35011:SF2">
    <property type="entry name" value="2,3-DIKETO-L-GULONATE TRAP TRANSPORTER SMALL PERMEASE PROTEIN YIAM"/>
    <property type="match status" value="1"/>
</dbReference>
<reference evidence="11" key="1">
    <citation type="submission" date="2013-03" db="EMBL/GenBank/DDBJ databases">
        <title>Genome Sequence of the Profundibacterium mesophilum strain KAUST100406-0324T from Red Sea, a novel genus in the family Rhodobacteraceae.</title>
        <authorList>
            <person name="Essack M."/>
            <person name="Alam I."/>
            <person name="Lafi F."/>
            <person name="Alawi W."/>
            <person name="Kamanu F."/>
            <person name="Al-Suwailem A."/>
            <person name="Lee O.O."/>
            <person name="Xu Y."/>
            <person name="Bajic V."/>
            <person name="Qian P.-Y."/>
            <person name="Archer J."/>
        </authorList>
    </citation>
    <scope>NUCLEOTIDE SEQUENCE</scope>
    <source>
        <strain evidence="11">KAUST100406-0324</strain>
    </source>
</reference>
<feature type="transmembrane region" description="Helical" evidence="9">
    <location>
        <begin position="150"/>
        <end position="171"/>
    </location>
</feature>
<evidence type="ECO:0000313" key="12">
    <source>
        <dbReference type="Proteomes" id="UP000698242"/>
    </source>
</evidence>
<dbReference type="Pfam" id="PF04290">
    <property type="entry name" value="DctQ"/>
    <property type="match status" value="1"/>
</dbReference>
<organism evidence="11 12">
    <name type="scientific">Profundibacterium mesophilum KAUST100406-0324</name>
    <dbReference type="NCBI Taxonomy" id="1037889"/>
    <lineage>
        <taxon>Bacteria</taxon>
        <taxon>Pseudomonadati</taxon>
        <taxon>Pseudomonadota</taxon>
        <taxon>Alphaproteobacteria</taxon>
        <taxon>Rhodobacterales</taxon>
        <taxon>Roseobacteraceae</taxon>
        <taxon>Profundibacterium</taxon>
    </lineage>
</organism>
<feature type="domain" description="Tripartite ATP-independent periplasmic transporters DctQ component" evidence="10">
    <location>
        <begin position="47"/>
        <end position="168"/>
    </location>
</feature>
<proteinExistence type="inferred from homology"/>